<dbReference type="InterPro" id="IPR041426">
    <property type="entry name" value="Mos1_HTH"/>
</dbReference>
<reference evidence="3" key="1">
    <citation type="submission" date="2023-01" db="EMBL/GenBank/DDBJ databases">
        <title>Key to firefly adult light organ development and bioluminescence: homeobox transcription factors regulate luciferase expression and transportation to peroxisome.</title>
        <authorList>
            <person name="Fu X."/>
        </authorList>
    </citation>
    <scope>NUCLEOTIDE SEQUENCE [LARGE SCALE GENOMIC DNA]</scope>
</reference>
<dbReference type="InterPro" id="IPR036397">
    <property type="entry name" value="RNaseH_sf"/>
</dbReference>
<evidence type="ECO:0000313" key="2">
    <source>
        <dbReference type="EMBL" id="KAK4872442.1"/>
    </source>
</evidence>
<dbReference type="Proteomes" id="UP001353858">
    <property type="component" value="Unassembled WGS sequence"/>
</dbReference>
<evidence type="ECO:0000313" key="3">
    <source>
        <dbReference type="Proteomes" id="UP001353858"/>
    </source>
</evidence>
<dbReference type="Pfam" id="PF17906">
    <property type="entry name" value="HTH_48"/>
    <property type="match status" value="1"/>
</dbReference>
<protein>
    <recommendedName>
        <fullName evidence="1">Mos1 transposase HTH domain-containing protein</fullName>
    </recommendedName>
</protein>
<keyword evidence="3" id="KW-1185">Reference proteome</keyword>
<sequence length="172" mass="20496">MEQRNLKQRCAIKFCVKLEKSASVTFEKLKQAYGEHSLSRAQTFRWHKAFLEGRENVEDEQRSGRPTTSKTDENIERVKTLVRSDRRLTLRMLSEQLNLIRFIVHQILSEHLHMRKVCAKMVPKNLSIEQKEMRENECLDLLDRIANEQDFFSRVITGDETWILEYDPETKR</sequence>
<comment type="caution">
    <text evidence="2">The sequence shown here is derived from an EMBL/GenBank/DDBJ whole genome shotgun (WGS) entry which is preliminary data.</text>
</comment>
<accession>A0AAN7NXX0</accession>
<dbReference type="GO" id="GO:0003676">
    <property type="term" value="F:nucleic acid binding"/>
    <property type="evidence" value="ECO:0007669"/>
    <property type="project" value="InterPro"/>
</dbReference>
<dbReference type="AlphaFoldDB" id="A0AAN7NXX0"/>
<dbReference type="PANTHER" id="PTHR46060">
    <property type="entry name" value="MARINER MOS1 TRANSPOSASE-LIKE PROTEIN"/>
    <property type="match status" value="1"/>
</dbReference>
<dbReference type="Gene3D" id="3.30.420.10">
    <property type="entry name" value="Ribonuclease H-like superfamily/Ribonuclease H"/>
    <property type="match status" value="1"/>
</dbReference>
<gene>
    <name evidence="2" type="ORF">RN001_014471</name>
</gene>
<dbReference type="InterPro" id="IPR052709">
    <property type="entry name" value="Transposase-MT_Hybrid"/>
</dbReference>
<dbReference type="EMBL" id="JARPUR010000007">
    <property type="protein sequence ID" value="KAK4872442.1"/>
    <property type="molecule type" value="Genomic_DNA"/>
</dbReference>
<name>A0AAN7NXX0_9COLE</name>
<organism evidence="2 3">
    <name type="scientific">Aquatica leii</name>
    <dbReference type="NCBI Taxonomy" id="1421715"/>
    <lineage>
        <taxon>Eukaryota</taxon>
        <taxon>Metazoa</taxon>
        <taxon>Ecdysozoa</taxon>
        <taxon>Arthropoda</taxon>
        <taxon>Hexapoda</taxon>
        <taxon>Insecta</taxon>
        <taxon>Pterygota</taxon>
        <taxon>Neoptera</taxon>
        <taxon>Endopterygota</taxon>
        <taxon>Coleoptera</taxon>
        <taxon>Polyphaga</taxon>
        <taxon>Elateriformia</taxon>
        <taxon>Elateroidea</taxon>
        <taxon>Lampyridae</taxon>
        <taxon>Luciolinae</taxon>
        <taxon>Aquatica</taxon>
    </lineage>
</organism>
<evidence type="ECO:0000259" key="1">
    <source>
        <dbReference type="Pfam" id="PF17906"/>
    </source>
</evidence>
<dbReference type="Gene3D" id="1.10.10.1450">
    <property type="match status" value="1"/>
</dbReference>
<dbReference type="PANTHER" id="PTHR46060:SF1">
    <property type="entry name" value="MARINER MOS1 TRANSPOSASE-LIKE PROTEIN"/>
    <property type="match status" value="1"/>
</dbReference>
<proteinExistence type="predicted"/>
<feature type="domain" description="Mos1 transposase HTH" evidence="1">
    <location>
        <begin position="12"/>
        <end position="53"/>
    </location>
</feature>